<dbReference type="InterPro" id="IPR000742">
    <property type="entry name" value="EGF"/>
</dbReference>
<dbReference type="Gene3D" id="2.10.220.10">
    <property type="entry name" value="Hormone Receptor, Insulin-like Growth Factor Receptor 1, Chain A, domain 2"/>
    <property type="match status" value="3"/>
</dbReference>
<evidence type="ECO:0000256" key="1">
    <source>
        <dbReference type="SAM" id="Phobius"/>
    </source>
</evidence>
<keyword evidence="1" id="KW-0472">Membrane</keyword>
<accession>V6TLU4</accession>
<feature type="domain" description="EGF-like" evidence="2">
    <location>
        <begin position="428"/>
        <end position="470"/>
    </location>
</feature>
<dbReference type="InterPro" id="IPR006212">
    <property type="entry name" value="Furin_repeat"/>
</dbReference>
<gene>
    <name evidence="3" type="ORF">GSB_152399</name>
</gene>
<keyword evidence="1" id="KW-0812">Transmembrane</keyword>
<feature type="domain" description="EGF-like" evidence="2">
    <location>
        <begin position="249"/>
        <end position="285"/>
    </location>
</feature>
<feature type="domain" description="EGF-like" evidence="2">
    <location>
        <begin position="360"/>
        <end position="404"/>
    </location>
</feature>
<proteinExistence type="predicted"/>
<feature type="domain" description="EGF-like" evidence="2">
    <location>
        <begin position="203"/>
        <end position="248"/>
    </location>
</feature>
<evidence type="ECO:0000259" key="2">
    <source>
        <dbReference type="SMART" id="SM00181"/>
    </source>
</evidence>
<dbReference type="PANTHER" id="PTHR23275:SF100">
    <property type="entry name" value="EGF-LIKE DOMAIN-CONTAINING PROTEIN"/>
    <property type="match status" value="1"/>
</dbReference>
<feature type="transmembrane region" description="Helical" evidence="1">
    <location>
        <begin position="483"/>
        <end position="507"/>
    </location>
</feature>
<dbReference type="VEuPathDB" id="GiardiaDB:GL50581_3054"/>
<feature type="non-terminal residue" evidence="3">
    <location>
        <position position="1"/>
    </location>
</feature>
<dbReference type="AlphaFoldDB" id="V6TLU4"/>
<dbReference type="SUPFAM" id="SSF57184">
    <property type="entry name" value="Growth factor receptor domain"/>
    <property type="match status" value="3"/>
</dbReference>
<dbReference type="SMART" id="SM00181">
    <property type="entry name" value="EGF"/>
    <property type="match status" value="5"/>
</dbReference>
<dbReference type="VEuPathDB" id="GiardiaDB:QR46_4870"/>
<dbReference type="EMBL" id="AHHH01000384">
    <property type="protein sequence ID" value="ESU39968.1"/>
    <property type="molecule type" value="Genomic_DNA"/>
</dbReference>
<keyword evidence="1" id="KW-1133">Transmembrane helix</keyword>
<dbReference type="InterPro" id="IPR009030">
    <property type="entry name" value="Growth_fac_rcpt_cys_sf"/>
</dbReference>
<dbReference type="Proteomes" id="UP000018040">
    <property type="component" value="Unassembled WGS sequence"/>
</dbReference>
<dbReference type="OrthoDB" id="19903at2759"/>
<evidence type="ECO:0000313" key="4">
    <source>
        <dbReference type="Proteomes" id="UP000018040"/>
    </source>
</evidence>
<feature type="domain" description="EGF-like" evidence="2">
    <location>
        <begin position="52"/>
        <end position="94"/>
    </location>
</feature>
<reference evidence="4" key="1">
    <citation type="submission" date="2012-02" db="EMBL/GenBank/DDBJ databases">
        <title>Genome sequencing of Giardia lamblia Genotypes A2 and B isolates (DH and GS) and comparative analysis with the genomes of Genotypes A1 and E (WB and Pig).</title>
        <authorList>
            <person name="Adam R."/>
            <person name="Dahlstrom E."/>
            <person name="Martens C."/>
            <person name="Bruno D."/>
            <person name="Barbian K."/>
            <person name="Porcella S.F."/>
            <person name="Nash T."/>
        </authorList>
    </citation>
    <scope>NUCLEOTIDE SEQUENCE</scope>
    <source>
        <strain evidence="4">GS</strain>
    </source>
</reference>
<dbReference type="PANTHER" id="PTHR23275">
    <property type="entry name" value="CABRIOLET.-RELATED"/>
    <property type="match status" value="1"/>
</dbReference>
<sequence>NTKKCSKCKATGTLTYLRKEDSSETGICVDAATCTNTNTYYTDDTEPKMCKKCSESLTNCEQCTSPRSLGSSPACTKCATPNYLKTVDGTTTCVAKDACKDGFFPVDDTADSNKKKCLACSDENCDVCAASGANKCSKCKTSGDKIYLQKEADSPTGTCVNKAGCTGTNYIDETAKTCSTCASAGTTGCKTCAKTDGVVACASCEDDQKFGLNKKSCVAKCPDNASEKSGVCTCNDGFTPNEDSSACTQCHSSCLTCSAAGDSKCKSCKDGYFLGVTSGQTGKCISCGDATGSGGWTGVTGCAKCTKPASAGPATCTECNTELYLKTLTGGTPATSCVTADKCGEGFFATTVNNIKKCVSCSDKTNGVDGCEKCMAPGEGKTKPTCTKCSAKYLKTVSGVTTCETDCGEGYFKNDKGGSDSQTKVCVSCGDATNGVPNCAKCTLPSGATKPTCSECDSGYTLDSQANTCASTGANKSILSTGAIAGISVAAVVVVGGLVGFLCWWFVCYRKA</sequence>
<name>V6TLU4_GIAIN</name>
<evidence type="ECO:0000313" key="3">
    <source>
        <dbReference type="EMBL" id="ESU39968.1"/>
    </source>
</evidence>
<reference evidence="3 4" key="2">
    <citation type="journal article" date="2013" name="Genome Biol. Evol.">
        <title>Genome sequencing of Giardia lamblia genotypes A2 and B isolates (DH and GS) and comparative analysis with the genomes of genotypes A1 and E (WB and Pig).</title>
        <authorList>
            <person name="Adam R.D."/>
            <person name="Dahlstrom E.W."/>
            <person name="Martens C.A."/>
            <person name="Bruno D.P."/>
            <person name="Barbian K.D."/>
            <person name="Ricklefs S.M."/>
            <person name="Hernandez M.M."/>
            <person name="Narla N.P."/>
            <person name="Patel R.B."/>
            <person name="Porcella S.F."/>
            <person name="Nash T.E."/>
        </authorList>
    </citation>
    <scope>NUCLEOTIDE SEQUENCE [LARGE SCALE GENOMIC DNA]</scope>
    <source>
        <strain evidence="3 4">GS</strain>
    </source>
</reference>
<dbReference type="InterPro" id="IPR052798">
    <property type="entry name" value="Giardia_VSA"/>
</dbReference>
<protein>
    <submittedName>
        <fullName evidence="3">Variant-specific surface protein</fullName>
    </submittedName>
</protein>
<dbReference type="Pfam" id="PF03302">
    <property type="entry name" value="VSP"/>
    <property type="match status" value="1"/>
</dbReference>
<dbReference type="InterPro" id="IPR005127">
    <property type="entry name" value="Giardia_VSP"/>
</dbReference>
<comment type="caution">
    <text evidence="3">The sequence shown here is derived from an EMBL/GenBank/DDBJ whole genome shotgun (WGS) entry which is preliminary data.</text>
</comment>
<dbReference type="SMART" id="SM00261">
    <property type="entry name" value="FU"/>
    <property type="match status" value="6"/>
</dbReference>
<organism evidence="3 4">
    <name type="scientific">Giardia intestinalis</name>
    <name type="common">Giardia lamblia</name>
    <dbReference type="NCBI Taxonomy" id="5741"/>
    <lineage>
        <taxon>Eukaryota</taxon>
        <taxon>Metamonada</taxon>
        <taxon>Diplomonadida</taxon>
        <taxon>Hexamitidae</taxon>
        <taxon>Giardiinae</taxon>
        <taxon>Giardia</taxon>
    </lineage>
</organism>